<comment type="caution">
    <text evidence="2">The sequence shown here is derived from an EMBL/GenBank/DDBJ whole genome shotgun (WGS) entry which is preliminary data.</text>
</comment>
<dbReference type="EMBL" id="SCKG01000004">
    <property type="protein sequence ID" value="TDH14231.1"/>
    <property type="molecule type" value="Genomic_DNA"/>
</dbReference>
<reference evidence="2 3" key="1">
    <citation type="submission" date="2019-01" db="EMBL/GenBank/DDBJ databases">
        <title>A chromosome-scale genome assembly of the yellow perch, Perca flavescens.</title>
        <authorList>
            <person name="Feron R."/>
            <person name="Morvezen R."/>
            <person name="Bestin A."/>
            <person name="Haffray P."/>
            <person name="Klopp C."/>
            <person name="Zahm M."/>
            <person name="Cabau C."/>
            <person name="Roques C."/>
            <person name="Donnadieu C."/>
            <person name="Bouchez O."/>
            <person name="Christie M."/>
            <person name="Larson W."/>
            <person name="Guiguen Y."/>
        </authorList>
    </citation>
    <scope>NUCLEOTIDE SEQUENCE [LARGE SCALE GENOMIC DNA]</scope>
    <source>
        <strain evidence="2">YP-PL-M2</strain>
        <tissue evidence="2">Blood</tissue>
    </source>
</reference>
<feature type="region of interest" description="Disordered" evidence="1">
    <location>
        <begin position="127"/>
        <end position="160"/>
    </location>
</feature>
<protein>
    <submittedName>
        <fullName evidence="2">Uncharacterized protein</fullName>
    </submittedName>
</protein>
<evidence type="ECO:0000313" key="2">
    <source>
        <dbReference type="EMBL" id="TDH14231.1"/>
    </source>
</evidence>
<gene>
    <name evidence="2" type="ORF">EPR50_G00040690</name>
</gene>
<name>A0A484DFP5_PERFV</name>
<keyword evidence="3" id="KW-1185">Reference proteome</keyword>
<evidence type="ECO:0000256" key="1">
    <source>
        <dbReference type="SAM" id="MobiDB-lite"/>
    </source>
</evidence>
<dbReference type="AlphaFoldDB" id="A0A484DFP5"/>
<accession>A0A484DFP5</accession>
<evidence type="ECO:0000313" key="3">
    <source>
        <dbReference type="Proteomes" id="UP000295070"/>
    </source>
</evidence>
<proteinExistence type="predicted"/>
<dbReference type="Proteomes" id="UP000295070">
    <property type="component" value="Chromosome 4"/>
</dbReference>
<sequence>MDVRQFLLLYPQSSPAGRFLRHVRGSPPSPGPQVPDVTEPNTGLEWFEMTASSSDREVSRSPLVLANIQSSPLYNFAVPSTPVQDKLTFPLSLKEEFWRPDSNSTVSPLVQTVPTFGVQELWERHHSFKSGPEASIEMTERKRSRGATDSVLKLQSKDTN</sequence>
<organism evidence="2 3">
    <name type="scientific">Perca flavescens</name>
    <name type="common">American yellow perch</name>
    <name type="synonym">Morone flavescens</name>
    <dbReference type="NCBI Taxonomy" id="8167"/>
    <lineage>
        <taxon>Eukaryota</taxon>
        <taxon>Metazoa</taxon>
        <taxon>Chordata</taxon>
        <taxon>Craniata</taxon>
        <taxon>Vertebrata</taxon>
        <taxon>Euteleostomi</taxon>
        <taxon>Actinopterygii</taxon>
        <taxon>Neopterygii</taxon>
        <taxon>Teleostei</taxon>
        <taxon>Neoteleostei</taxon>
        <taxon>Acanthomorphata</taxon>
        <taxon>Eupercaria</taxon>
        <taxon>Perciformes</taxon>
        <taxon>Percoidei</taxon>
        <taxon>Percidae</taxon>
        <taxon>Percinae</taxon>
        <taxon>Perca</taxon>
    </lineage>
</organism>